<dbReference type="AlphaFoldDB" id="A0A1U8AJT0"/>
<reference evidence="2" key="1">
    <citation type="submission" date="2025-08" db="UniProtKB">
        <authorList>
            <consortium name="RefSeq"/>
        </authorList>
    </citation>
    <scope>IDENTIFICATION</scope>
</reference>
<gene>
    <name evidence="2" type="primary">LOC104604722</name>
</gene>
<protein>
    <submittedName>
        <fullName evidence="2">Pentatricopeptide repeat-containing protein At2g13600-like</fullName>
    </submittedName>
</protein>
<dbReference type="PANTHER" id="PTHR47926">
    <property type="entry name" value="PENTATRICOPEPTIDE REPEAT-CONTAINING PROTEIN"/>
    <property type="match status" value="1"/>
</dbReference>
<dbReference type="RefSeq" id="XP_010267513.1">
    <property type="nucleotide sequence ID" value="XM_010269211.2"/>
</dbReference>
<keyword evidence="1" id="KW-1185">Reference proteome</keyword>
<dbReference type="OMA" id="CVHAGSV"/>
<dbReference type="Pfam" id="PF12854">
    <property type="entry name" value="PPR_1"/>
    <property type="match status" value="1"/>
</dbReference>
<dbReference type="Pfam" id="PF13041">
    <property type="entry name" value="PPR_2"/>
    <property type="match status" value="4"/>
</dbReference>
<dbReference type="Pfam" id="PF20431">
    <property type="entry name" value="E_motif"/>
    <property type="match status" value="1"/>
</dbReference>
<dbReference type="OrthoDB" id="185373at2759"/>
<dbReference type="PROSITE" id="PS51375">
    <property type="entry name" value="PPR"/>
    <property type="match status" value="8"/>
</dbReference>
<dbReference type="Pfam" id="PF01535">
    <property type="entry name" value="PPR"/>
    <property type="match status" value="5"/>
</dbReference>
<dbReference type="NCBIfam" id="TIGR00756">
    <property type="entry name" value="PPR"/>
    <property type="match status" value="9"/>
</dbReference>
<evidence type="ECO:0000313" key="2">
    <source>
        <dbReference type="RefSeq" id="XP_010267513.1"/>
    </source>
</evidence>
<sequence>MASLLISEVGPATHPTTPCHHSDLSSHHKSINLSFRSLKPATLSMNPPLSDKQNLVLSLNGPVDSTAYASVLESCKCPGLGKQVHAHALKTGFCGHEFLETKLLQMYGRCGSIEEARLLFENMPLRNIYSWAGILTVLADNGHFEESLSLFQELQYEDICLEFFIFPVVLKVCSGLRALELGRQLHGYVIKSEFASNIYVGNSLIDAYGKCGRLDDAMVVLAKMPKRDCVSWNSVITACAANGLVFEAFEFLENMRLQDDLMPNVVSWSAMIGGFAQNGYDEEALELLCRMQSAGFNPNARTLASVLPACARLQNLGLGKEIHGYITRHGFMSNPFVANGLVDVYRRCADMGSALKIFSKFSERNLVSFNTMIVGYCENGEVIEARDIFDQMELVGIKKDIIAWNSMIAGYVDNKLFDESLKMFRNLQMEEGIVPDSFTLGSVLSACADLNCLKLGKEIHAYSIIRGLQSDTFVGGALVEMYCRCQDLVAARMAFDEVIEKDTATWNALISGYSRCNQVEDVQELLRKMKNDSLEPNTYTWNGIIAGYLDNGHNEAALQLFSQLQTSNPKADIYTVGMILHACSRLASIDRGKQVHVHSIRRGYDMDVHIGAALVDMYAKCGSIKHAWLAFNRISKLNLVSWNSMLSGYAMHGHGGEGIDLFLKMLEDGITPDEVTFLSVLSLCVHAGSVDLGKEYFGLMCHYNIEPTIKHYTCMVDLLSRAGCLEEAYDLVKKMPMEPDSVTWGALLGGCVLHRSIELGEIAADKLIELDPYNTANYVLLANMYAYAGRWDDLARTRQMIKDKGMHKSPGCSWFEDRDLIHVFLACDKSHNKTEEIYATLDSLTTQMKTEGYTALI</sequence>
<evidence type="ECO:0000313" key="1">
    <source>
        <dbReference type="Proteomes" id="UP000189703"/>
    </source>
</evidence>
<dbReference type="InterPro" id="IPR046960">
    <property type="entry name" value="PPR_At4g14850-like_plant"/>
</dbReference>
<dbReference type="InterPro" id="IPR046848">
    <property type="entry name" value="E_motif"/>
</dbReference>
<proteinExistence type="predicted"/>
<organism evidence="1 2">
    <name type="scientific">Nelumbo nucifera</name>
    <name type="common">Sacred lotus</name>
    <dbReference type="NCBI Taxonomy" id="4432"/>
    <lineage>
        <taxon>Eukaryota</taxon>
        <taxon>Viridiplantae</taxon>
        <taxon>Streptophyta</taxon>
        <taxon>Embryophyta</taxon>
        <taxon>Tracheophyta</taxon>
        <taxon>Spermatophyta</taxon>
        <taxon>Magnoliopsida</taxon>
        <taxon>Proteales</taxon>
        <taxon>Nelumbonaceae</taxon>
        <taxon>Nelumbo</taxon>
    </lineage>
</organism>
<dbReference type="eggNOG" id="KOG4197">
    <property type="taxonomic scope" value="Eukaryota"/>
</dbReference>
<accession>A0A1U8AJT0</accession>
<dbReference type="GO" id="GO:0003723">
    <property type="term" value="F:RNA binding"/>
    <property type="evidence" value="ECO:0007669"/>
    <property type="project" value="InterPro"/>
</dbReference>
<dbReference type="FunFam" id="1.25.40.10:FF:001802">
    <property type="entry name" value="Tetratricopeptide repeat (TPR)-like superfamily protein"/>
    <property type="match status" value="1"/>
</dbReference>
<dbReference type="FunFam" id="1.25.40.10:FF:000393">
    <property type="entry name" value="Pentatricopeptide repeat-containing protein At1g20230"/>
    <property type="match status" value="1"/>
</dbReference>
<dbReference type="PANTHER" id="PTHR47926:SF386">
    <property type="entry name" value="PENTATRICOPEPTIDE REPEAT-CONTAINING PROTEIN"/>
    <property type="match status" value="1"/>
</dbReference>
<dbReference type="KEGG" id="nnu:104604722"/>
<dbReference type="Gene3D" id="1.25.40.10">
    <property type="entry name" value="Tetratricopeptide repeat domain"/>
    <property type="match status" value="5"/>
</dbReference>
<dbReference type="FunFam" id="1.25.40.10:FF:000412">
    <property type="entry name" value="Putative pentatricopeptide repeat-containing protein"/>
    <property type="match status" value="1"/>
</dbReference>
<dbReference type="InterPro" id="IPR011990">
    <property type="entry name" value="TPR-like_helical_dom_sf"/>
</dbReference>
<dbReference type="InterPro" id="IPR002885">
    <property type="entry name" value="PPR_rpt"/>
</dbReference>
<dbReference type="FunFam" id="1.25.40.10:FF:000344">
    <property type="entry name" value="Pentatricopeptide repeat-containing protein"/>
    <property type="match status" value="1"/>
</dbReference>
<name>A0A1U8AJT0_NELNU</name>
<dbReference type="GO" id="GO:0009451">
    <property type="term" value="P:RNA modification"/>
    <property type="evidence" value="ECO:0007669"/>
    <property type="project" value="InterPro"/>
</dbReference>
<dbReference type="GeneID" id="104604722"/>
<dbReference type="Proteomes" id="UP000189703">
    <property type="component" value="Unplaced"/>
</dbReference>